<dbReference type="InterPro" id="IPR036396">
    <property type="entry name" value="Cyt_P450_sf"/>
</dbReference>
<dbReference type="Pfam" id="PF00067">
    <property type="entry name" value="p450"/>
    <property type="match status" value="2"/>
</dbReference>
<protein>
    <submittedName>
        <fullName evidence="8">Cytochrome P450</fullName>
    </submittedName>
</protein>
<reference evidence="8 9" key="1">
    <citation type="journal article" date="2012" name="Science">
        <title>The Paleozoic origin of enzymatic lignin decomposition reconstructed from 31 fungal genomes.</title>
        <authorList>
            <person name="Floudas D."/>
            <person name="Binder M."/>
            <person name="Riley R."/>
            <person name="Barry K."/>
            <person name="Blanchette R.A."/>
            <person name="Henrissat B."/>
            <person name="Martinez A.T."/>
            <person name="Otillar R."/>
            <person name="Spatafora J.W."/>
            <person name="Yadav J.S."/>
            <person name="Aerts A."/>
            <person name="Benoit I."/>
            <person name="Boyd A."/>
            <person name="Carlson A."/>
            <person name="Copeland A."/>
            <person name="Coutinho P.M."/>
            <person name="de Vries R.P."/>
            <person name="Ferreira P."/>
            <person name="Findley K."/>
            <person name="Foster B."/>
            <person name="Gaskell J."/>
            <person name="Glotzer D."/>
            <person name="Gorecki P."/>
            <person name="Heitman J."/>
            <person name="Hesse C."/>
            <person name="Hori C."/>
            <person name="Igarashi K."/>
            <person name="Jurgens J.A."/>
            <person name="Kallen N."/>
            <person name="Kersten P."/>
            <person name="Kohler A."/>
            <person name="Kuees U."/>
            <person name="Kumar T.K.A."/>
            <person name="Kuo A."/>
            <person name="LaButti K."/>
            <person name="Larrondo L.F."/>
            <person name="Lindquist E."/>
            <person name="Ling A."/>
            <person name="Lombard V."/>
            <person name="Lucas S."/>
            <person name="Lundell T."/>
            <person name="Martin R."/>
            <person name="McLaughlin D.J."/>
            <person name="Morgenstern I."/>
            <person name="Morin E."/>
            <person name="Murat C."/>
            <person name="Nagy L.G."/>
            <person name="Nolan M."/>
            <person name="Ohm R.A."/>
            <person name="Patyshakuliyeva A."/>
            <person name="Rokas A."/>
            <person name="Ruiz-Duenas F.J."/>
            <person name="Sabat G."/>
            <person name="Salamov A."/>
            <person name="Samejima M."/>
            <person name="Schmutz J."/>
            <person name="Slot J.C."/>
            <person name="St John F."/>
            <person name="Stenlid J."/>
            <person name="Sun H."/>
            <person name="Sun S."/>
            <person name="Syed K."/>
            <person name="Tsang A."/>
            <person name="Wiebenga A."/>
            <person name="Young D."/>
            <person name="Pisabarro A."/>
            <person name="Eastwood D.C."/>
            <person name="Martin F."/>
            <person name="Cullen D."/>
            <person name="Grigoriev I.V."/>
            <person name="Hibbett D.S."/>
        </authorList>
    </citation>
    <scope>NUCLEOTIDE SEQUENCE [LARGE SCALE GENOMIC DNA]</scope>
    <source>
        <strain evidence="8 9">DJM-731 SS1</strain>
    </source>
</reference>
<comment type="pathway">
    <text evidence="2">Secondary metabolite biosynthesis.</text>
</comment>
<dbReference type="AlphaFoldDB" id="M5G2M7"/>
<dbReference type="GO" id="GO:0005506">
    <property type="term" value="F:iron ion binding"/>
    <property type="evidence" value="ECO:0007669"/>
    <property type="project" value="InterPro"/>
</dbReference>
<keyword evidence="5" id="KW-0560">Oxidoreductase</keyword>
<dbReference type="SUPFAM" id="SSF48264">
    <property type="entry name" value="Cytochrome P450"/>
    <property type="match status" value="1"/>
</dbReference>
<sequence length="392" mass="44159">MLMNLDLICFSLLVLLTVIGYVIRQRFIHPLSKYPGPFLASLTNLWSTYLAYRGDWHIVLDRLHKRQGSIIRIAPNEVSISDPSAMKMIYSVTGGFSKSDFYDVFRIPTDPPSLFTDRDEARHTDRRRLVGSVYTMNNLLKLEPHVQIIISRFVKQLDKLFGSTSDVADMSMWFYRMAYDVTGQLSVGRSFGAIEEGDRFGFLVELPFSRLLASQLNIHQSLFADRNAHGGILGRAPAWARPIIGKFFNTTNIQVYKDITDFMQSSMNVHLASPENHADMMSMMLELRDAKGQDLLTTDQVQRDCKAKEIDEASLELEADQPFSAAMARSASSVLSVKKLTYIETEKLPYLAACIQEALRIHSGVGFPLPRVVPDDGAVIAGEVFPAGNRWH</sequence>
<proteinExistence type="inferred from homology"/>
<name>M5G2M7_DACPD</name>
<dbReference type="Gene3D" id="1.10.630.10">
    <property type="entry name" value="Cytochrome P450"/>
    <property type="match status" value="2"/>
</dbReference>
<dbReference type="OMA" id="FYLPFRA"/>
<evidence type="ECO:0000256" key="6">
    <source>
        <dbReference type="ARBA" id="ARBA00023004"/>
    </source>
</evidence>
<evidence type="ECO:0000313" key="8">
    <source>
        <dbReference type="EMBL" id="EJT98017.1"/>
    </source>
</evidence>
<dbReference type="PANTHER" id="PTHR24305:SF166">
    <property type="entry name" value="CYTOCHROME P450 12A4, MITOCHONDRIAL-RELATED"/>
    <property type="match status" value="1"/>
</dbReference>
<keyword evidence="9" id="KW-1185">Reference proteome</keyword>
<dbReference type="OrthoDB" id="1470350at2759"/>
<evidence type="ECO:0000256" key="5">
    <source>
        <dbReference type="ARBA" id="ARBA00023002"/>
    </source>
</evidence>
<dbReference type="RefSeq" id="XP_040624915.1">
    <property type="nucleotide sequence ID" value="XM_040770660.1"/>
</dbReference>
<evidence type="ECO:0000256" key="3">
    <source>
        <dbReference type="ARBA" id="ARBA00010617"/>
    </source>
</evidence>
<dbReference type="STRING" id="1858805.M5G2M7"/>
<dbReference type="HOGENOM" id="CLU_001570_14_2_1"/>
<accession>M5G2M7</accession>
<dbReference type="GeneID" id="63685722"/>
<dbReference type="InterPro" id="IPR050121">
    <property type="entry name" value="Cytochrome_P450_monoxygenase"/>
</dbReference>
<evidence type="ECO:0000256" key="4">
    <source>
        <dbReference type="ARBA" id="ARBA00022617"/>
    </source>
</evidence>
<evidence type="ECO:0000256" key="2">
    <source>
        <dbReference type="ARBA" id="ARBA00005179"/>
    </source>
</evidence>
<gene>
    <name evidence="8" type="ORF">DACRYDRAFT_118801</name>
</gene>
<dbReference type="PANTHER" id="PTHR24305">
    <property type="entry name" value="CYTOCHROME P450"/>
    <property type="match status" value="1"/>
</dbReference>
<keyword evidence="7" id="KW-0503">Monooxygenase</keyword>
<dbReference type="GO" id="GO:0016705">
    <property type="term" value="F:oxidoreductase activity, acting on paired donors, with incorporation or reduction of molecular oxygen"/>
    <property type="evidence" value="ECO:0007669"/>
    <property type="project" value="InterPro"/>
</dbReference>
<evidence type="ECO:0000313" key="9">
    <source>
        <dbReference type="Proteomes" id="UP000030653"/>
    </source>
</evidence>
<keyword evidence="4" id="KW-0349">Heme</keyword>
<evidence type="ECO:0000256" key="1">
    <source>
        <dbReference type="ARBA" id="ARBA00001971"/>
    </source>
</evidence>
<comment type="cofactor">
    <cofactor evidence="1">
        <name>heme</name>
        <dbReference type="ChEBI" id="CHEBI:30413"/>
    </cofactor>
</comment>
<dbReference type="InterPro" id="IPR001128">
    <property type="entry name" value="Cyt_P450"/>
</dbReference>
<organism evidence="8 9">
    <name type="scientific">Dacryopinax primogenitus (strain DJM 731)</name>
    <name type="common">Brown rot fungus</name>
    <dbReference type="NCBI Taxonomy" id="1858805"/>
    <lineage>
        <taxon>Eukaryota</taxon>
        <taxon>Fungi</taxon>
        <taxon>Dikarya</taxon>
        <taxon>Basidiomycota</taxon>
        <taxon>Agaricomycotina</taxon>
        <taxon>Dacrymycetes</taxon>
        <taxon>Dacrymycetales</taxon>
        <taxon>Dacrymycetaceae</taxon>
        <taxon>Dacryopinax</taxon>
    </lineage>
</organism>
<evidence type="ECO:0000256" key="7">
    <source>
        <dbReference type="ARBA" id="ARBA00023033"/>
    </source>
</evidence>
<dbReference type="Proteomes" id="UP000030653">
    <property type="component" value="Unassembled WGS sequence"/>
</dbReference>
<comment type="similarity">
    <text evidence="3">Belongs to the cytochrome P450 family.</text>
</comment>
<dbReference type="EMBL" id="JH795874">
    <property type="protein sequence ID" value="EJT98017.1"/>
    <property type="molecule type" value="Genomic_DNA"/>
</dbReference>
<keyword evidence="6" id="KW-0408">Iron</keyword>
<keyword evidence="4" id="KW-0479">Metal-binding</keyword>
<dbReference type="GO" id="GO:0004497">
    <property type="term" value="F:monooxygenase activity"/>
    <property type="evidence" value="ECO:0007669"/>
    <property type="project" value="UniProtKB-KW"/>
</dbReference>
<dbReference type="GO" id="GO:0020037">
    <property type="term" value="F:heme binding"/>
    <property type="evidence" value="ECO:0007669"/>
    <property type="project" value="InterPro"/>
</dbReference>